<evidence type="ECO:0000256" key="12">
    <source>
        <dbReference type="ARBA" id="ARBA00047283"/>
    </source>
</evidence>
<evidence type="ECO:0000256" key="6">
    <source>
        <dbReference type="ARBA" id="ARBA00022603"/>
    </source>
</evidence>
<dbReference type="Gene3D" id="1.10.940.10">
    <property type="entry name" value="NusB-like"/>
    <property type="match status" value="1"/>
</dbReference>
<evidence type="ECO:0000256" key="8">
    <source>
        <dbReference type="ARBA" id="ARBA00022691"/>
    </source>
</evidence>
<dbReference type="InterPro" id="IPR029063">
    <property type="entry name" value="SAM-dependent_MTases_sf"/>
</dbReference>
<dbReference type="InterPro" id="IPR023267">
    <property type="entry name" value="RCMT"/>
</dbReference>
<evidence type="ECO:0000259" key="14">
    <source>
        <dbReference type="PROSITE" id="PS51686"/>
    </source>
</evidence>
<sequence length="445" mass="50466">MNNFLDKINKKTLSSRAKSILVIEEILNGNSLSSLLDMTLGTINETDRGFFHELLVGTLRHWHALARISESLLDKEVSDQGLLVAIHVGLYQMLYMNTPDYAAINDTVEAVKQLDKGYGASLVNAILRKVQKTPTKFAKKVHKNHSLPNWLAKELKQDWPEYYDELGQALRTCAAVFLRINERQCSVEQYSGILTQHQTAHQIVKLGIDDKQTIRLDEQIRIVDLPHFQEGWLMVQDLHAQLSAHLLEKLAKNQLSGRVLDLCAAPGGKTTHLLEKFHMEQLLAIDNDEKRLLRVQENLDRLRLNDMAVQTLVADARSWQADKPYDVIVLDAPCTATGVIRRHPDIGLLRTEDDVRQTCQLQKQILNNAWQQLQVGGVLLYITCSILKVENEHQLLDFLNTNTDAKPLPFTLDLPNQIKQQVGYQCLPLDTQGGDGFYYAALQKV</sequence>
<proteinExistence type="inferred from homology"/>
<feature type="binding site" evidence="13">
    <location>
        <position position="286"/>
    </location>
    <ligand>
        <name>S-adenosyl-L-methionine</name>
        <dbReference type="ChEBI" id="CHEBI:59789"/>
    </ligand>
</feature>
<keyword evidence="8 13" id="KW-0949">S-adenosyl-L-methionine</keyword>
<dbReference type="InterPro" id="IPR001678">
    <property type="entry name" value="MeTrfase_RsmB-F_NOP2_dom"/>
</dbReference>
<dbReference type="InterPro" id="IPR049560">
    <property type="entry name" value="MeTrfase_RsmB-F_NOP2_cat"/>
</dbReference>
<dbReference type="InterPro" id="IPR006027">
    <property type="entry name" value="NusB_RsmB_TIM44"/>
</dbReference>
<evidence type="ECO:0000313" key="16">
    <source>
        <dbReference type="Proteomes" id="UP001063782"/>
    </source>
</evidence>
<dbReference type="PRINTS" id="PR02008">
    <property type="entry name" value="RCMTFAMILY"/>
</dbReference>
<dbReference type="PANTHER" id="PTHR22807:SF61">
    <property type="entry name" value="NOL1_NOP2_SUN FAMILY PROTEIN _ ANTITERMINATION NUSB DOMAIN-CONTAINING PROTEIN"/>
    <property type="match status" value="1"/>
</dbReference>
<gene>
    <name evidence="15" type="primary">rsmB</name>
    <name evidence="15" type="ORF">LU297_04985</name>
</gene>
<feature type="binding site" evidence="13">
    <location>
        <position position="315"/>
    </location>
    <ligand>
        <name>S-adenosyl-L-methionine</name>
        <dbReference type="ChEBI" id="CHEBI:59789"/>
    </ligand>
</feature>
<dbReference type="EC" id="2.1.1.176" evidence="3"/>
<dbReference type="GO" id="GO:0032259">
    <property type="term" value="P:methylation"/>
    <property type="evidence" value="ECO:0007669"/>
    <property type="project" value="UniProtKB-KW"/>
</dbReference>
<dbReference type="PANTHER" id="PTHR22807">
    <property type="entry name" value="NOP2 YEAST -RELATED NOL1/NOP2/FMU SUN DOMAIN-CONTAINING"/>
    <property type="match status" value="1"/>
</dbReference>
<accession>A0ABY6F1P1</accession>
<dbReference type="NCBIfam" id="NF008149">
    <property type="entry name" value="PRK10901.1"/>
    <property type="match status" value="1"/>
</dbReference>
<dbReference type="RefSeq" id="WP_263075468.1">
    <property type="nucleotide sequence ID" value="NZ_CP089977.1"/>
</dbReference>
<comment type="function">
    <text evidence="1">Specifically methylates the cytosine at position 967 (m5C967) of 16S rRNA.</text>
</comment>
<dbReference type="PROSITE" id="PS51686">
    <property type="entry name" value="SAM_MT_RSMB_NOP"/>
    <property type="match status" value="1"/>
</dbReference>
<dbReference type="SUPFAM" id="SSF53335">
    <property type="entry name" value="S-adenosyl-L-methionine-dependent methyltransferases"/>
    <property type="match status" value="1"/>
</dbReference>
<feature type="active site" description="Nucleophile" evidence="13">
    <location>
        <position position="384"/>
    </location>
</feature>
<dbReference type="Gene3D" id="3.40.50.150">
    <property type="entry name" value="Vaccinia Virus protein VP39"/>
    <property type="match status" value="1"/>
</dbReference>
<keyword evidence="4" id="KW-0963">Cytoplasm</keyword>
<dbReference type="NCBIfam" id="TIGR00563">
    <property type="entry name" value="rsmB"/>
    <property type="match status" value="1"/>
</dbReference>
<dbReference type="Proteomes" id="UP001063782">
    <property type="component" value="Chromosome"/>
</dbReference>
<dbReference type="CDD" id="cd02440">
    <property type="entry name" value="AdoMet_MTases"/>
    <property type="match status" value="1"/>
</dbReference>
<organism evidence="15 16">
    <name type="scientific">Moraxella nasicaprae</name>
    <dbReference type="NCBI Taxonomy" id="2904122"/>
    <lineage>
        <taxon>Bacteria</taxon>
        <taxon>Pseudomonadati</taxon>
        <taxon>Pseudomonadota</taxon>
        <taxon>Gammaproteobacteria</taxon>
        <taxon>Moraxellales</taxon>
        <taxon>Moraxellaceae</taxon>
        <taxon>Moraxella</taxon>
    </lineage>
</organism>
<reference evidence="15" key="1">
    <citation type="submission" date="2021-12" db="EMBL/GenBank/DDBJ databases">
        <title>taxonomy of Moraxella sp. ZY201224.</title>
        <authorList>
            <person name="Li F."/>
        </authorList>
    </citation>
    <scope>NUCLEOTIDE SEQUENCE</scope>
    <source>
        <strain evidence="15">ZY201224</strain>
    </source>
</reference>
<feature type="binding site" evidence="13">
    <location>
        <position position="331"/>
    </location>
    <ligand>
        <name>S-adenosyl-L-methionine</name>
        <dbReference type="ChEBI" id="CHEBI:59789"/>
    </ligand>
</feature>
<evidence type="ECO:0000256" key="3">
    <source>
        <dbReference type="ARBA" id="ARBA00012140"/>
    </source>
</evidence>
<evidence type="ECO:0000256" key="9">
    <source>
        <dbReference type="ARBA" id="ARBA00022884"/>
    </source>
</evidence>
<keyword evidence="7 13" id="KW-0808">Transferase</keyword>
<dbReference type="InterPro" id="IPR054728">
    <property type="entry name" value="RsmB-like_ferredoxin"/>
</dbReference>
<feature type="binding site" evidence="13">
    <location>
        <begin position="263"/>
        <end position="269"/>
    </location>
    <ligand>
        <name>S-adenosyl-L-methionine</name>
        <dbReference type="ChEBI" id="CHEBI:59789"/>
    </ligand>
</feature>
<comment type="catalytic activity">
    <reaction evidence="12">
        <text>cytidine(967) in 16S rRNA + S-adenosyl-L-methionine = 5-methylcytidine(967) in 16S rRNA + S-adenosyl-L-homocysteine + H(+)</text>
        <dbReference type="Rhea" id="RHEA:42748"/>
        <dbReference type="Rhea" id="RHEA-COMP:10219"/>
        <dbReference type="Rhea" id="RHEA-COMP:10220"/>
        <dbReference type="ChEBI" id="CHEBI:15378"/>
        <dbReference type="ChEBI" id="CHEBI:57856"/>
        <dbReference type="ChEBI" id="CHEBI:59789"/>
        <dbReference type="ChEBI" id="CHEBI:74483"/>
        <dbReference type="ChEBI" id="CHEBI:82748"/>
        <dbReference type="EC" id="2.1.1.176"/>
    </reaction>
</comment>
<dbReference type="Pfam" id="PF22458">
    <property type="entry name" value="RsmF-B_ferredox"/>
    <property type="match status" value="1"/>
</dbReference>
<dbReference type="Pfam" id="PF01029">
    <property type="entry name" value="NusB"/>
    <property type="match status" value="1"/>
</dbReference>
<dbReference type="GO" id="GO:0008168">
    <property type="term" value="F:methyltransferase activity"/>
    <property type="evidence" value="ECO:0007669"/>
    <property type="project" value="UniProtKB-KW"/>
</dbReference>
<name>A0ABY6F1P1_9GAMM</name>
<dbReference type="EMBL" id="CP089977">
    <property type="protein sequence ID" value="UXZ03993.1"/>
    <property type="molecule type" value="Genomic_DNA"/>
</dbReference>
<dbReference type="InterPro" id="IPR035926">
    <property type="entry name" value="NusB-like_sf"/>
</dbReference>
<evidence type="ECO:0000256" key="7">
    <source>
        <dbReference type="ARBA" id="ARBA00022679"/>
    </source>
</evidence>
<evidence type="ECO:0000256" key="2">
    <source>
        <dbReference type="ARBA" id="ARBA00004496"/>
    </source>
</evidence>
<keyword evidence="16" id="KW-1185">Reference proteome</keyword>
<keyword evidence="5" id="KW-0698">rRNA processing</keyword>
<comment type="subcellular location">
    <subcellularLocation>
        <location evidence="2">Cytoplasm</location>
    </subcellularLocation>
</comment>
<dbReference type="Pfam" id="PF01189">
    <property type="entry name" value="Methyltr_RsmB-F"/>
    <property type="match status" value="1"/>
</dbReference>
<dbReference type="InterPro" id="IPR004573">
    <property type="entry name" value="rRNA_ssu_MeTfrase_B"/>
</dbReference>
<evidence type="ECO:0000256" key="4">
    <source>
        <dbReference type="ARBA" id="ARBA00022490"/>
    </source>
</evidence>
<evidence type="ECO:0000313" key="15">
    <source>
        <dbReference type="EMBL" id="UXZ03993.1"/>
    </source>
</evidence>
<evidence type="ECO:0000256" key="5">
    <source>
        <dbReference type="ARBA" id="ARBA00022552"/>
    </source>
</evidence>
<evidence type="ECO:0000256" key="10">
    <source>
        <dbReference type="ARBA" id="ARBA00030399"/>
    </source>
</evidence>
<keyword evidence="6 13" id="KW-0489">Methyltransferase</keyword>
<feature type="domain" description="SAM-dependent MTase RsmB/NOP-type" evidence="14">
    <location>
        <begin position="166"/>
        <end position="445"/>
    </location>
</feature>
<evidence type="ECO:0000256" key="1">
    <source>
        <dbReference type="ARBA" id="ARBA00002724"/>
    </source>
</evidence>
<evidence type="ECO:0000256" key="11">
    <source>
        <dbReference type="ARBA" id="ARBA00031088"/>
    </source>
</evidence>
<evidence type="ECO:0000256" key="13">
    <source>
        <dbReference type="PROSITE-ProRule" id="PRU01023"/>
    </source>
</evidence>
<protein>
    <recommendedName>
        <fullName evidence="3">16S rRNA (cytosine(967)-C(5))-methyltransferase</fullName>
        <ecNumber evidence="3">2.1.1.176</ecNumber>
    </recommendedName>
    <alternativeName>
        <fullName evidence="10">16S rRNA m5C967 methyltransferase</fullName>
    </alternativeName>
    <alternativeName>
        <fullName evidence="11">rRNA (cytosine-C(5)-)-methyltransferase RsmB</fullName>
    </alternativeName>
</protein>
<dbReference type="SUPFAM" id="SSF48013">
    <property type="entry name" value="NusB-like"/>
    <property type="match status" value="1"/>
</dbReference>
<keyword evidence="9 13" id="KW-0694">RNA-binding</keyword>
<comment type="similarity">
    <text evidence="13">Belongs to the class I-like SAM-binding methyltransferase superfamily. RsmB/NOP family.</text>
</comment>